<dbReference type="RefSeq" id="WP_085103690.1">
    <property type="nucleotide sequence ID" value="NZ_LQPK01000014.1"/>
</dbReference>
<gene>
    <name evidence="6" type="ORF">AWB90_19035</name>
    <name evidence="5" type="ORF">AWB91_16300</name>
</gene>
<dbReference type="STRING" id="767916.AWB91_16300"/>
<reference evidence="7 8" key="1">
    <citation type="journal article" date="2015" name="Emerg. Microbes Infect.">
        <title>Characterization of 17 strains belonging to the Mycobacterium simiae complex and description of Mycobacterium paraense sp. nov.</title>
        <authorList>
            <person name="Fusco da Costa A.R."/>
            <person name="Fedrizzi T."/>
            <person name="Lopes M.L."/>
            <person name="Pecorari M."/>
            <person name="Oliveira da Costa W.L."/>
            <person name="Giacobazzi E."/>
            <person name="da Costa Bahia J.R."/>
            <person name="De Sanctis V."/>
            <person name="Batista Lima K.V."/>
            <person name="Bertorelli R."/>
            <person name="Grottola A."/>
            <person name="Fabio A."/>
            <person name="Mariottini A."/>
            <person name="Ferretti P."/>
            <person name="Di Leva F."/>
            <person name="Fregni Serpini G."/>
            <person name="Tagliazucchi S."/>
            <person name="Rumpianesi F."/>
            <person name="Jousson O."/>
            <person name="Segata N."/>
            <person name="Tortoli E."/>
        </authorList>
    </citation>
    <scope>NUCLEOTIDE SEQUENCE [LARGE SCALE GENOMIC DNA]</scope>
    <source>
        <strain evidence="5 8">FI-07156</strain>
        <strain evidence="6 7">IEC33</strain>
    </source>
</reference>
<evidence type="ECO:0000313" key="5">
    <source>
        <dbReference type="EMBL" id="ORW31189.1"/>
    </source>
</evidence>
<feature type="transmembrane region" description="Helical" evidence="2">
    <location>
        <begin position="88"/>
        <end position="111"/>
    </location>
</feature>
<evidence type="ECO:0000256" key="1">
    <source>
        <dbReference type="SAM" id="MobiDB-lite"/>
    </source>
</evidence>
<dbReference type="Proteomes" id="UP000193285">
    <property type="component" value="Unassembled WGS sequence"/>
</dbReference>
<dbReference type="Gene3D" id="3.40.1000.70">
    <property type="entry name" value="PknH-like extracellular domain"/>
    <property type="match status" value="1"/>
</dbReference>
<keyword evidence="2" id="KW-0812">Transmembrane</keyword>
<evidence type="ECO:0000313" key="7">
    <source>
        <dbReference type="Proteomes" id="UP000193285"/>
    </source>
</evidence>
<feature type="domain" description="PknH-like extracellular" evidence="4">
    <location>
        <begin position="136"/>
        <end position="331"/>
    </location>
</feature>
<evidence type="ECO:0000313" key="8">
    <source>
        <dbReference type="Proteomes" id="UP000193801"/>
    </source>
</evidence>
<protein>
    <submittedName>
        <fullName evidence="6">Nuclease PIN</fullName>
    </submittedName>
</protein>
<evidence type="ECO:0000259" key="4">
    <source>
        <dbReference type="Pfam" id="PF14032"/>
    </source>
</evidence>
<evidence type="ECO:0000313" key="6">
    <source>
        <dbReference type="EMBL" id="ORW43229.1"/>
    </source>
</evidence>
<dbReference type="AlphaFoldDB" id="A0A1X2A7I3"/>
<evidence type="ECO:0000256" key="2">
    <source>
        <dbReference type="SAM" id="Phobius"/>
    </source>
</evidence>
<dbReference type="EMBL" id="LQPN01000059">
    <property type="protein sequence ID" value="ORW43229.1"/>
    <property type="molecule type" value="Genomic_DNA"/>
</dbReference>
<dbReference type="EMBL" id="LQPK01000014">
    <property type="protein sequence ID" value="ORW31189.1"/>
    <property type="molecule type" value="Genomic_DNA"/>
</dbReference>
<feature type="compositionally biased region" description="Pro residues" evidence="1">
    <location>
        <begin position="22"/>
        <end position="45"/>
    </location>
</feature>
<dbReference type="Proteomes" id="UP000193801">
    <property type="component" value="Unassembled WGS sequence"/>
</dbReference>
<dbReference type="InterPro" id="IPR025241">
    <property type="entry name" value="DUF4190"/>
</dbReference>
<dbReference type="OrthoDB" id="4374883at2"/>
<organism evidence="6 7">
    <name type="scientific">Mycobacterium paraense</name>
    <dbReference type="NCBI Taxonomy" id="767916"/>
    <lineage>
        <taxon>Bacteria</taxon>
        <taxon>Bacillati</taxon>
        <taxon>Actinomycetota</taxon>
        <taxon>Actinomycetes</taxon>
        <taxon>Mycobacteriales</taxon>
        <taxon>Mycobacteriaceae</taxon>
        <taxon>Mycobacterium</taxon>
        <taxon>Mycobacterium simiae complex</taxon>
    </lineage>
</organism>
<reference evidence="5" key="3">
    <citation type="submission" date="2016-01" db="EMBL/GenBank/DDBJ databases">
        <authorList>
            <person name="Ana R.F.D.C."/>
            <person name="Tarcisio F."/>
            <person name="Maria L.L."/>
            <person name="Monica P."/>
            <person name="Wana L.O.D.C."/>
            <person name="Elisabetta G."/>
            <person name="Jeann R.D.C.B."/>
            <person name="Veronica D.S."/>
            <person name="Karla V.B.L."/>
            <person name="Roberto B."/>
            <person name="Antonella G."/>
            <person name="Anna F."/>
            <person name="Alessandro M."/>
            <person name="Pamela F."/>
            <person name="Francesca D.L."/>
            <person name="Giulia F.S."/>
            <person name="Sara T."/>
            <person name="Fabio R."/>
            <person name="Olivier J."/>
            <person name="Nicola S."/>
            <person name="Enrico T."/>
        </authorList>
    </citation>
    <scope>NUCLEOTIDE SEQUENCE</scope>
    <source>
        <strain evidence="5">FI-07156</strain>
    </source>
</reference>
<name>A0A1X2A7I3_9MYCO</name>
<dbReference type="InterPro" id="IPR038232">
    <property type="entry name" value="PknH-like_Extracell_sf"/>
</dbReference>
<dbReference type="Pfam" id="PF13828">
    <property type="entry name" value="DUF4190"/>
    <property type="match status" value="1"/>
</dbReference>
<keyword evidence="8" id="KW-1185">Reference proteome</keyword>
<dbReference type="InterPro" id="IPR026954">
    <property type="entry name" value="PknH-like_Extracell"/>
</dbReference>
<dbReference type="Pfam" id="PF14032">
    <property type="entry name" value="PknH_C"/>
    <property type="match status" value="1"/>
</dbReference>
<accession>A0A1X2A7I3</accession>
<comment type="caution">
    <text evidence="6">The sequence shown here is derived from an EMBL/GenBank/DDBJ whole genome shotgun (WGS) entry which is preliminary data.</text>
</comment>
<reference evidence="6" key="2">
    <citation type="submission" date="2016-01" db="EMBL/GenBank/DDBJ databases">
        <authorList>
            <person name="Oliw E.H."/>
        </authorList>
    </citation>
    <scope>NUCLEOTIDE SEQUENCE</scope>
    <source>
        <strain evidence="6">IEC33</strain>
    </source>
</reference>
<keyword evidence="2" id="KW-1133">Transmembrane helix</keyword>
<keyword evidence="2" id="KW-0472">Membrane</keyword>
<feature type="domain" description="DUF4190" evidence="3">
    <location>
        <begin position="54"/>
        <end position="104"/>
    </location>
</feature>
<sequence>MNPQDPLGYGPYGPFSYDPLGRVPPAPPPVELPPVPAPPPPPSRPPVNTLATQSLVFAFLSPPVGAVLGHLALARIRRTGEPGRSRALAGVVLSYAFVTLVVLALLAWAALAAFRSGPAPTAAPATTAAAPPGPTVAPGGVATLLPSVGDLKTITDDQNLEAGRTWDHPARSDREGTIDRPECWGAIAPGTPDAYSVDALFGYHAAEFSDTRSLLKSVQVIDAAAAFRDGPAAQSQLQKLQDGWRQCGGTTVSVTIPEAGAIPFAVSPPADAGNGITTLGLTPKGLQVRSARAIAAKANVVVDLYVSYSGTTDADRPRTTAVSIANFVLNKIPG</sequence>
<evidence type="ECO:0000259" key="3">
    <source>
        <dbReference type="Pfam" id="PF13828"/>
    </source>
</evidence>
<feature type="transmembrane region" description="Helical" evidence="2">
    <location>
        <begin position="55"/>
        <end position="76"/>
    </location>
</feature>
<feature type="region of interest" description="Disordered" evidence="1">
    <location>
        <begin position="1"/>
        <end position="47"/>
    </location>
</feature>
<proteinExistence type="predicted"/>